<dbReference type="Proteomes" id="UP001153148">
    <property type="component" value="Unassembled WGS sequence"/>
</dbReference>
<protein>
    <recommendedName>
        <fullName evidence="3">Transferrin</fullName>
    </recommendedName>
</protein>
<organism evidence="1 2">
    <name type="scientific">Timema podura</name>
    <name type="common">Walking stick</name>
    <dbReference type="NCBI Taxonomy" id="61482"/>
    <lineage>
        <taxon>Eukaryota</taxon>
        <taxon>Metazoa</taxon>
        <taxon>Ecdysozoa</taxon>
        <taxon>Arthropoda</taxon>
        <taxon>Hexapoda</taxon>
        <taxon>Insecta</taxon>
        <taxon>Pterygota</taxon>
        <taxon>Neoptera</taxon>
        <taxon>Polyneoptera</taxon>
        <taxon>Phasmatodea</taxon>
        <taxon>Timematodea</taxon>
        <taxon>Timematoidea</taxon>
        <taxon>Timematidae</taxon>
        <taxon>Timema</taxon>
    </lineage>
</organism>
<feature type="non-terminal residue" evidence="1">
    <location>
        <position position="1"/>
    </location>
</feature>
<accession>A0ABN7P1W4</accession>
<evidence type="ECO:0000313" key="1">
    <source>
        <dbReference type="EMBL" id="CAG2061913.1"/>
    </source>
</evidence>
<dbReference type="EMBL" id="CAJPIN010017783">
    <property type="protein sequence ID" value="CAG2061913.1"/>
    <property type="molecule type" value="Genomic_DNA"/>
</dbReference>
<keyword evidence="2" id="KW-1185">Reference proteome</keyword>
<comment type="caution">
    <text evidence="1">The sequence shown here is derived from an EMBL/GenBank/DDBJ whole genome shotgun (WGS) entry which is preliminary data.</text>
</comment>
<gene>
    <name evidence="1" type="ORF">TPAB3V08_LOCUS8866</name>
</gene>
<proteinExistence type="predicted"/>
<sequence>TLQRPALAKCHYVTACDEATVAIEDGLDLSKMSKHQCDLLKKLANNSFDAAMAAPIKSALIGTFQTEKQELTLVPSPILHQEELC</sequence>
<name>A0ABN7P1W4_TIMPD</name>
<reference evidence="1" key="1">
    <citation type="submission" date="2021-03" db="EMBL/GenBank/DDBJ databases">
        <authorList>
            <person name="Tran Van P."/>
        </authorList>
    </citation>
    <scope>NUCLEOTIDE SEQUENCE</scope>
</reference>
<evidence type="ECO:0000313" key="2">
    <source>
        <dbReference type="Proteomes" id="UP001153148"/>
    </source>
</evidence>
<evidence type="ECO:0008006" key="3">
    <source>
        <dbReference type="Google" id="ProtNLM"/>
    </source>
</evidence>